<gene>
    <name evidence="2" type="ORF">SAMN05421720_1164</name>
</gene>
<evidence type="ECO:0000313" key="3">
    <source>
        <dbReference type="Proteomes" id="UP000199412"/>
    </source>
</evidence>
<proteinExistence type="predicted"/>
<protein>
    <submittedName>
        <fullName evidence="2">Uncharacterized protein</fullName>
    </submittedName>
</protein>
<organism evidence="2 3">
    <name type="scientific">Rhodospira trueperi</name>
    <dbReference type="NCBI Taxonomy" id="69960"/>
    <lineage>
        <taxon>Bacteria</taxon>
        <taxon>Pseudomonadati</taxon>
        <taxon>Pseudomonadota</taxon>
        <taxon>Alphaproteobacteria</taxon>
        <taxon>Rhodospirillales</taxon>
        <taxon>Rhodospirillaceae</taxon>
        <taxon>Rhodospira</taxon>
    </lineage>
</organism>
<dbReference type="STRING" id="69960.SAMN05421720_1164"/>
<keyword evidence="1" id="KW-0732">Signal</keyword>
<dbReference type="RefSeq" id="WP_092787778.1">
    <property type="nucleotide sequence ID" value="NZ_FNAP01000016.1"/>
</dbReference>
<feature type="signal peptide" evidence="1">
    <location>
        <begin position="1"/>
        <end position="27"/>
    </location>
</feature>
<dbReference type="AlphaFoldDB" id="A0A1G7GUA7"/>
<evidence type="ECO:0000313" key="2">
    <source>
        <dbReference type="EMBL" id="SDE91742.1"/>
    </source>
</evidence>
<dbReference type="Proteomes" id="UP000199412">
    <property type="component" value="Unassembled WGS sequence"/>
</dbReference>
<keyword evidence="3" id="KW-1185">Reference proteome</keyword>
<name>A0A1G7GUA7_9PROT</name>
<sequence>MTRGPKHAVGALLALALLAAMPSPGVADEAGVFVTGTEDLPLMPGLREVPDRGVVFETGQGRIVEAYAVGFLSADAVGGFYRESLEQLGWRRVGDLTFHREGEVLTLTFPSAPDPLTVRFRIAPGP</sequence>
<feature type="chain" id="PRO_5011568813" evidence="1">
    <location>
        <begin position="28"/>
        <end position="126"/>
    </location>
</feature>
<evidence type="ECO:0000256" key="1">
    <source>
        <dbReference type="SAM" id="SignalP"/>
    </source>
</evidence>
<reference evidence="2 3" key="1">
    <citation type="submission" date="2016-10" db="EMBL/GenBank/DDBJ databases">
        <authorList>
            <person name="de Groot N.N."/>
        </authorList>
    </citation>
    <scope>NUCLEOTIDE SEQUENCE [LARGE SCALE GENOMIC DNA]</scope>
    <source>
        <strain evidence="2 3">ATCC 700224</strain>
    </source>
</reference>
<dbReference type="EMBL" id="FNAP01000016">
    <property type="protein sequence ID" value="SDE91742.1"/>
    <property type="molecule type" value="Genomic_DNA"/>
</dbReference>
<accession>A0A1G7GUA7</accession>
<dbReference type="OrthoDB" id="14876at2"/>